<protein>
    <submittedName>
        <fullName evidence="1">Uncharacterized protein</fullName>
    </submittedName>
</protein>
<accession>A0A0D2MAN1</accession>
<evidence type="ECO:0000313" key="2">
    <source>
        <dbReference type="Proteomes" id="UP000054498"/>
    </source>
</evidence>
<dbReference type="Proteomes" id="UP000054498">
    <property type="component" value="Unassembled WGS sequence"/>
</dbReference>
<sequence>MRWVLSKVVVVGGAITNKKEISRKAYEQAIGREFDPCTFSRALKDVRDCVKRLAAAGGEDQVPFVGEEDSPSDIRREWVNGTQGLLPSLMPELVCWDTLPGVQVEVRKQGGPGYENVTLHVGAAITAAGSLMLFVLPPMNGAGESNYSSKEWMQVLAKLADQANPGGALVVGGTVPDGVLQLVNM</sequence>
<evidence type="ECO:0000313" key="1">
    <source>
        <dbReference type="EMBL" id="KIY97981.1"/>
    </source>
</evidence>
<gene>
    <name evidence="1" type="ORF">MNEG_9981</name>
</gene>
<organism evidence="1 2">
    <name type="scientific">Monoraphidium neglectum</name>
    <dbReference type="NCBI Taxonomy" id="145388"/>
    <lineage>
        <taxon>Eukaryota</taxon>
        <taxon>Viridiplantae</taxon>
        <taxon>Chlorophyta</taxon>
        <taxon>core chlorophytes</taxon>
        <taxon>Chlorophyceae</taxon>
        <taxon>CS clade</taxon>
        <taxon>Sphaeropleales</taxon>
        <taxon>Selenastraceae</taxon>
        <taxon>Monoraphidium</taxon>
    </lineage>
</organism>
<reference evidence="1 2" key="1">
    <citation type="journal article" date="2013" name="BMC Genomics">
        <title>Reconstruction of the lipid metabolism for the microalga Monoraphidium neglectum from its genome sequence reveals characteristics suitable for biofuel production.</title>
        <authorList>
            <person name="Bogen C."/>
            <person name="Al-Dilaimi A."/>
            <person name="Albersmeier A."/>
            <person name="Wichmann J."/>
            <person name="Grundmann M."/>
            <person name="Rupp O."/>
            <person name="Lauersen K.J."/>
            <person name="Blifernez-Klassen O."/>
            <person name="Kalinowski J."/>
            <person name="Goesmann A."/>
            <person name="Mussgnug J.H."/>
            <person name="Kruse O."/>
        </authorList>
    </citation>
    <scope>NUCLEOTIDE SEQUENCE [LARGE SCALE GENOMIC DNA]</scope>
    <source>
        <strain evidence="1 2">SAG 48.87</strain>
    </source>
</reference>
<proteinExistence type="predicted"/>
<dbReference type="AlphaFoldDB" id="A0A0D2MAN1"/>
<dbReference type="KEGG" id="mng:MNEG_9981"/>
<keyword evidence="2" id="KW-1185">Reference proteome</keyword>
<dbReference type="EMBL" id="KK102354">
    <property type="protein sequence ID" value="KIY97981.1"/>
    <property type="molecule type" value="Genomic_DNA"/>
</dbReference>
<dbReference type="GeneID" id="25742856"/>
<dbReference type="RefSeq" id="XP_013897001.1">
    <property type="nucleotide sequence ID" value="XM_014041547.1"/>
</dbReference>
<name>A0A0D2MAN1_9CHLO</name>